<sequence length="831" mass="85983">MKIFVTGLFIMSFSFLFAQNTYHQVTELNSGQQWLRSAAAQASAPGTSLLIYQHGGASISTSGGNTGQVTNYNGAGHYDLNRVDRVNGDTVFLTLPIRHTYSFLHTQVVLFETSPTVSVNGDQVVSQPFDGALGGVAFIAAEERILFRPGASLDASDAGFRGGQGTESDSDCNRLTIASSLTYGPGNWRGSSRGEGIAGVPASQPFGRAAAANGGGGGNDHNAGGGGGGNVTEGGVGARNVVMGLFNNACRGNYPGLAGSGLDNDDQRVYFGGGGGAGHANNTTNAHGGNGGGLIVLWAPTIDFGASSTLTVNGQDGADVDGDGGGGGGAAGSILLIADTLVGSPDLSLRGGNGGDVTNQPSRCFGPGGGGGGGRLLNAARVTDDYSPDASLEGGEFGKRLTSNECGPNDEPGGVGEDGEEELIAPIIPSGGFVQNTDVLCGGEILLLTDASNGANSVEWEVTPQSSDLRVDVIGQSLRVITAPEAGGAFRAVQMLIVDGISFPGDTAYFTVSPSPSITSASVVNNGEMVTVTLQDAIGFDSIRYDFGDGYSVDTTVTSLSHVYDEIGDYQIFVTLLSENCGNEIVVSRPFIVREFAAVNTDLKFAEGCAPLTFTITDVSTGYYEDRRWNFPGGTPATSNAVQPTVTYSEPGEYDATLTLLGAFGPDTIRIVPVAVFAQPAADVSVSVDTSTATFTNNSTDATDYLWDFGDNNTSTEAEPVHTYEATGTYTVTLIADNSPCTDSIRFDVVIDVLSGLADLEQLGVRLYPNPTSGQLNLTGPATIFGVFDVSGRRVLEGGQRNTDLSHLPSGTYMVGVTAEGRTHWVRVIRR</sequence>
<feature type="compositionally biased region" description="Gly residues" evidence="1">
    <location>
        <begin position="213"/>
        <end position="230"/>
    </location>
</feature>
<evidence type="ECO:0000256" key="1">
    <source>
        <dbReference type="SAM" id="MobiDB-lite"/>
    </source>
</evidence>
<protein>
    <submittedName>
        <fullName evidence="4">PKD domain-containing protein</fullName>
    </submittedName>
</protein>
<dbReference type="InterPro" id="IPR000601">
    <property type="entry name" value="PKD_dom"/>
</dbReference>
<feature type="domain" description="PKD" evidence="3">
    <location>
        <begin position="608"/>
        <end position="683"/>
    </location>
</feature>
<dbReference type="PROSITE" id="PS50093">
    <property type="entry name" value="PKD"/>
    <property type="match status" value="3"/>
</dbReference>
<proteinExistence type="predicted"/>
<dbReference type="CDD" id="cd00146">
    <property type="entry name" value="PKD"/>
    <property type="match status" value="3"/>
</dbReference>
<feature type="signal peptide" evidence="2">
    <location>
        <begin position="1"/>
        <end position="18"/>
    </location>
</feature>
<dbReference type="Pfam" id="PF00801">
    <property type="entry name" value="PKD"/>
    <property type="match status" value="1"/>
</dbReference>
<evidence type="ECO:0000313" key="5">
    <source>
        <dbReference type="Proteomes" id="UP000321907"/>
    </source>
</evidence>
<feature type="region of interest" description="Disordered" evidence="1">
    <location>
        <begin position="387"/>
        <end position="419"/>
    </location>
</feature>
<keyword evidence="2" id="KW-0732">Signal</keyword>
<dbReference type="EMBL" id="VOXD01000007">
    <property type="protein sequence ID" value="TXF90400.1"/>
    <property type="molecule type" value="Genomic_DNA"/>
</dbReference>
<name>A0A5C7FUW1_9BACT</name>
<dbReference type="AlphaFoldDB" id="A0A5C7FUW1"/>
<evidence type="ECO:0000259" key="3">
    <source>
        <dbReference type="PROSITE" id="PS50093"/>
    </source>
</evidence>
<dbReference type="InterPro" id="IPR013783">
    <property type="entry name" value="Ig-like_fold"/>
</dbReference>
<accession>A0A5C7FUW1</accession>
<organism evidence="4 5">
    <name type="scientific">Neolewinella aurantiaca</name>
    <dbReference type="NCBI Taxonomy" id="2602767"/>
    <lineage>
        <taxon>Bacteria</taxon>
        <taxon>Pseudomonadati</taxon>
        <taxon>Bacteroidota</taxon>
        <taxon>Saprospiria</taxon>
        <taxon>Saprospirales</taxon>
        <taxon>Lewinellaceae</taxon>
        <taxon>Neolewinella</taxon>
    </lineage>
</organism>
<dbReference type="Pfam" id="PF18911">
    <property type="entry name" value="PKD_4"/>
    <property type="match status" value="1"/>
</dbReference>
<feature type="domain" description="PKD" evidence="3">
    <location>
        <begin position="542"/>
        <end position="576"/>
    </location>
</feature>
<dbReference type="Proteomes" id="UP000321907">
    <property type="component" value="Unassembled WGS sequence"/>
</dbReference>
<reference evidence="4 5" key="1">
    <citation type="submission" date="2019-08" db="EMBL/GenBank/DDBJ databases">
        <title>Lewinella sp. strain SSH13 Genome sequencing and assembly.</title>
        <authorList>
            <person name="Kim I."/>
        </authorList>
    </citation>
    <scope>NUCLEOTIDE SEQUENCE [LARGE SCALE GENOMIC DNA]</scope>
    <source>
        <strain evidence="4 5">SSH13</strain>
    </source>
</reference>
<dbReference type="OrthoDB" id="1491481at2"/>
<dbReference type="InterPro" id="IPR026444">
    <property type="entry name" value="Secre_tail"/>
</dbReference>
<dbReference type="InterPro" id="IPR035986">
    <property type="entry name" value="PKD_dom_sf"/>
</dbReference>
<feature type="domain" description="PKD" evidence="3">
    <location>
        <begin position="675"/>
        <end position="739"/>
    </location>
</feature>
<keyword evidence="5" id="KW-1185">Reference proteome</keyword>
<dbReference type="SUPFAM" id="SSF49299">
    <property type="entry name" value="PKD domain"/>
    <property type="match status" value="3"/>
</dbReference>
<dbReference type="NCBIfam" id="TIGR04183">
    <property type="entry name" value="Por_Secre_tail"/>
    <property type="match status" value="1"/>
</dbReference>
<gene>
    <name evidence="4" type="ORF">FUA23_06310</name>
</gene>
<dbReference type="RefSeq" id="WP_147929882.1">
    <property type="nucleotide sequence ID" value="NZ_VOXD01000007.1"/>
</dbReference>
<feature type="region of interest" description="Disordered" evidence="1">
    <location>
        <begin position="186"/>
        <end position="230"/>
    </location>
</feature>
<comment type="caution">
    <text evidence="4">The sequence shown here is derived from an EMBL/GenBank/DDBJ whole genome shotgun (WGS) entry which is preliminary data.</text>
</comment>
<dbReference type="Gene3D" id="2.60.40.10">
    <property type="entry name" value="Immunoglobulins"/>
    <property type="match status" value="3"/>
</dbReference>
<dbReference type="Pfam" id="PF18962">
    <property type="entry name" value="Por_Secre_tail"/>
    <property type="match status" value="1"/>
</dbReference>
<dbReference type="SMART" id="SM00089">
    <property type="entry name" value="PKD"/>
    <property type="match status" value="3"/>
</dbReference>
<evidence type="ECO:0000256" key="2">
    <source>
        <dbReference type="SAM" id="SignalP"/>
    </source>
</evidence>
<evidence type="ECO:0000313" key="4">
    <source>
        <dbReference type="EMBL" id="TXF90400.1"/>
    </source>
</evidence>
<dbReference type="InterPro" id="IPR022409">
    <property type="entry name" value="PKD/Chitinase_dom"/>
</dbReference>
<feature type="chain" id="PRO_5022835073" evidence="2">
    <location>
        <begin position="19"/>
        <end position="831"/>
    </location>
</feature>